<dbReference type="Gene3D" id="1.10.287.130">
    <property type="match status" value="1"/>
</dbReference>
<feature type="region of interest" description="Disordered" evidence="9">
    <location>
        <begin position="336"/>
        <end position="359"/>
    </location>
</feature>
<dbReference type="InterPro" id="IPR036097">
    <property type="entry name" value="HisK_dim/P_sf"/>
</dbReference>
<dbReference type="Gene3D" id="3.30.565.10">
    <property type="entry name" value="Histidine kinase-like ATPase, C-terminal domain"/>
    <property type="match status" value="1"/>
</dbReference>
<dbReference type="GO" id="GO:0016301">
    <property type="term" value="F:kinase activity"/>
    <property type="evidence" value="ECO:0007669"/>
    <property type="project" value="UniProtKB-KW"/>
</dbReference>
<keyword evidence="13" id="KW-1185">Reference proteome</keyword>
<dbReference type="SMART" id="SM00388">
    <property type="entry name" value="HisKA"/>
    <property type="match status" value="1"/>
</dbReference>
<evidence type="ECO:0000256" key="4">
    <source>
        <dbReference type="ARBA" id="ARBA00022553"/>
    </source>
</evidence>
<dbReference type="SUPFAM" id="SSF47384">
    <property type="entry name" value="Homodimeric domain of signal transducing histidine kinase"/>
    <property type="match status" value="1"/>
</dbReference>
<evidence type="ECO:0000313" key="13">
    <source>
        <dbReference type="Proteomes" id="UP001500751"/>
    </source>
</evidence>
<evidence type="ECO:0000313" key="12">
    <source>
        <dbReference type="EMBL" id="GAA2012320.1"/>
    </source>
</evidence>
<dbReference type="PANTHER" id="PTHR45453">
    <property type="entry name" value="PHOSPHATE REGULON SENSOR PROTEIN PHOR"/>
    <property type="match status" value="1"/>
</dbReference>
<feature type="transmembrane region" description="Helical" evidence="10">
    <location>
        <begin position="38"/>
        <end position="61"/>
    </location>
</feature>
<dbReference type="SMART" id="SM00387">
    <property type="entry name" value="HATPase_c"/>
    <property type="match status" value="1"/>
</dbReference>
<comment type="subcellular location">
    <subcellularLocation>
        <location evidence="2">Cell membrane</location>
    </subcellularLocation>
</comment>
<dbReference type="InterPro" id="IPR050351">
    <property type="entry name" value="BphY/WalK/GraS-like"/>
</dbReference>
<dbReference type="EC" id="2.7.13.3" evidence="3"/>
<dbReference type="PROSITE" id="PS50109">
    <property type="entry name" value="HIS_KIN"/>
    <property type="match status" value="1"/>
</dbReference>
<name>A0ABP5EZ51_9ACTN</name>
<evidence type="ECO:0000259" key="11">
    <source>
        <dbReference type="PROSITE" id="PS50109"/>
    </source>
</evidence>
<evidence type="ECO:0000256" key="9">
    <source>
        <dbReference type="SAM" id="MobiDB-lite"/>
    </source>
</evidence>
<dbReference type="EMBL" id="BAAAQN010000002">
    <property type="protein sequence ID" value="GAA2012320.1"/>
    <property type="molecule type" value="Genomic_DNA"/>
</dbReference>
<evidence type="ECO:0000256" key="7">
    <source>
        <dbReference type="ARBA" id="ARBA00023012"/>
    </source>
</evidence>
<keyword evidence="10" id="KW-0472">Membrane</keyword>
<evidence type="ECO:0000256" key="10">
    <source>
        <dbReference type="SAM" id="Phobius"/>
    </source>
</evidence>
<reference evidence="13" key="1">
    <citation type="journal article" date="2019" name="Int. J. Syst. Evol. Microbiol.">
        <title>The Global Catalogue of Microorganisms (GCM) 10K type strain sequencing project: providing services to taxonomists for standard genome sequencing and annotation.</title>
        <authorList>
            <consortium name="The Broad Institute Genomics Platform"/>
            <consortium name="The Broad Institute Genome Sequencing Center for Infectious Disease"/>
            <person name="Wu L."/>
            <person name="Ma J."/>
        </authorList>
    </citation>
    <scope>NUCLEOTIDE SEQUENCE [LARGE SCALE GENOMIC DNA]</scope>
    <source>
        <strain evidence="13">JCM 16014</strain>
    </source>
</reference>
<feature type="compositionally biased region" description="Pro residues" evidence="9">
    <location>
        <begin position="341"/>
        <end position="353"/>
    </location>
</feature>
<accession>A0ABP5EZ51</accession>
<gene>
    <name evidence="12" type="ORF">GCM10009839_03300</name>
</gene>
<dbReference type="Proteomes" id="UP001500751">
    <property type="component" value="Unassembled WGS sequence"/>
</dbReference>
<dbReference type="RefSeq" id="WP_344663653.1">
    <property type="nucleotide sequence ID" value="NZ_BAAAQN010000002.1"/>
</dbReference>
<keyword evidence="10" id="KW-0812">Transmembrane</keyword>
<dbReference type="InterPro" id="IPR004358">
    <property type="entry name" value="Sig_transdc_His_kin-like_C"/>
</dbReference>
<proteinExistence type="predicted"/>
<comment type="catalytic activity">
    <reaction evidence="1">
        <text>ATP + protein L-histidine = ADP + protein N-phospho-L-histidine.</text>
        <dbReference type="EC" id="2.7.13.3"/>
    </reaction>
</comment>
<comment type="caution">
    <text evidence="12">The sequence shown here is derived from an EMBL/GenBank/DDBJ whole genome shotgun (WGS) entry which is preliminary data.</text>
</comment>
<evidence type="ECO:0000256" key="8">
    <source>
        <dbReference type="ARBA" id="ARBA00039401"/>
    </source>
</evidence>
<keyword evidence="10" id="KW-1133">Transmembrane helix</keyword>
<evidence type="ECO:0000256" key="2">
    <source>
        <dbReference type="ARBA" id="ARBA00004236"/>
    </source>
</evidence>
<dbReference type="InterPro" id="IPR003661">
    <property type="entry name" value="HisK_dim/P_dom"/>
</dbReference>
<dbReference type="CDD" id="cd00082">
    <property type="entry name" value="HisKA"/>
    <property type="match status" value="1"/>
</dbReference>
<evidence type="ECO:0000256" key="6">
    <source>
        <dbReference type="ARBA" id="ARBA00022777"/>
    </source>
</evidence>
<evidence type="ECO:0000256" key="3">
    <source>
        <dbReference type="ARBA" id="ARBA00012438"/>
    </source>
</evidence>
<keyword evidence="6 12" id="KW-0418">Kinase</keyword>
<keyword evidence="7" id="KW-0902">Two-component regulatory system</keyword>
<feature type="domain" description="Histidine kinase" evidence="11">
    <location>
        <begin position="162"/>
        <end position="395"/>
    </location>
</feature>
<dbReference type="Pfam" id="PF02518">
    <property type="entry name" value="HATPase_c"/>
    <property type="match status" value="1"/>
</dbReference>
<organism evidence="12 13">
    <name type="scientific">Catenulispora yoronensis</name>
    <dbReference type="NCBI Taxonomy" id="450799"/>
    <lineage>
        <taxon>Bacteria</taxon>
        <taxon>Bacillati</taxon>
        <taxon>Actinomycetota</taxon>
        <taxon>Actinomycetes</taxon>
        <taxon>Catenulisporales</taxon>
        <taxon>Catenulisporaceae</taxon>
        <taxon>Catenulispora</taxon>
    </lineage>
</organism>
<dbReference type="SUPFAM" id="SSF55874">
    <property type="entry name" value="ATPase domain of HSP90 chaperone/DNA topoisomerase II/histidine kinase"/>
    <property type="match status" value="1"/>
</dbReference>
<keyword evidence="4" id="KW-0597">Phosphoprotein</keyword>
<dbReference type="InterPro" id="IPR036890">
    <property type="entry name" value="HATPase_C_sf"/>
</dbReference>
<dbReference type="InterPro" id="IPR003594">
    <property type="entry name" value="HATPase_dom"/>
</dbReference>
<protein>
    <recommendedName>
        <fullName evidence="8">Sensor-like histidine kinase SenX3</fullName>
        <ecNumber evidence="3">2.7.13.3</ecNumber>
    </recommendedName>
</protein>
<dbReference type="InterPro" id="IPR005467">
    <property type="entry name" value="His_kinase_dom"/>
</dbReference>
<dbReference type="PRINTS" id="PR00344">
    <property type="entry name" value="BCTRLSENSOR"/>
</dbReference>
<keyword evidence="5" id="KW-0808">Transferase</keyword>
<feature type="transmembrane region" description="Helical" evidence="10">
    <location>
        <begin position="6"/>
        <end position="26"/>
    </location>
</feature>
<sequence length="395" mass="41544">MRDQLLVIAMGAGSALAASLLGWLTLRALRGHSLQSALFASAATGVLSVFAGITIASRAMFISSHDAAVSLIVSVSGAAVTLLLVFLLGRSLARDSQTLRTALQALGDTLQTPTPTQVPTQPLQTAELSRLAHDLQSTRTKLTESRARERALEQSRRDLVAWVSHDLRTPLAGLRAMAEALEDGVAPDPARYYTQMREATDRLTGMVDDLFELSRIHSGTLRLTIETVPLADLVDGVVSEARPLADARNTKLVAAIPTPSPTLRGDIRQLSRALSNLVVNAINYTPDGGNITIEATSTSTSTSTASEIALSVTDTCGGIPEADLSRVFDIAWRGTQARTPTPTPPPPTPPPTPTTTGAGLGLAIVRGIAEAHSGTVTVANTTNGCRFTLHLPVSS</sequence>
<evidence type="ECO:0000256" key="5">
    <source>
        <dbReference type="ARBA" id="ARBA00022679"/>
    </source>
</evidence>
<evidence type="ECO:0000256" key="1">
    <source>
        <dbReference type="ARBA" id="ARBA00000085"/>
    </source>
</evidence>
<dbReference type="PANTHER" id="PTHR45453:SF1">
    <property type="entry name" value="PHOSPHATE REGULON SENSOR PROTEIN PHOR"/>
    <property type="match status" value="1"/>
</dbReference>
<dbReference type="Pfam" id="PF00512">
    <property type="entry name" value="HisKA"/>
    <property type="match status" value="1"/>
</dbReference>
<feature type="transmembrane region" description="Helical" evidence="10">
    <location>
        <begin position="67"/>
        <end position="88"/>
    </location>
</feature>